<dbReference type="Pfam" id="PF11625">
    <property type="entry name" value="DUF3253"/>
    <property type="match status" value="1"/>
</dbReference>
<accession>A0A4U1BVW5</accession>
<dbReference type="Gene3D" id="1.10.10.10">
    <property type="entry name" value="Winged helix-like DNA-binding domain superfamily/Winged helix DNA-binding domain"/>
    <property type="match status" value="1"/>
</dbReference>
<sequence>MNFLYKAFILALAEERGEISPREVAAKFPKNEWHKALPDIKYAAWQLYTDGKIELIQQGKVFNSEEELGDDYRMRLKKS</sequence>
<keyword evidence="2" id="KW-1185">Reference proteome</keyword>
<evidence type="ECO:0000313" key="1">
    <source>
        <dbReference type="EMBL" id="TKB96965.1"/>
    </source>
</evidence>
<proteinExistence type="predicted"/>
<gene>
    <name evidence="1" type="ORF">FA046_12915</name>
</gene>
<dbReference type="InterPro" id="IPR036390">
    <property type="entry name" value="WH_DNA-bd_sf"/>
</dbReference>
<dbReference type="InterPro" id="IPR036388">
    <property type="entry name" value="WH-like_DNA-bd_sf"/>
</dbReference>
<dbReference type="RefSeq" id="WP_136826930.1">
    <property type="nucleotide sequence ID" value="NZ_SWBP01000004.1"/>
</dbReference>
<reference evidence="1 2" key="1">
    <citation type="submission" date="2019-04" db="EMBL/GenBank/DDBJ databases">
        <title>Pedobacter sp. AR-3-17 sp. nov., isolated from Arctic soil.</title>
        <authorList>
            <person name="Dahal R.H."/>
            <person name="Kim D.-U."/>
        </authorList>
    </citation>
    <scope>NUCLEOTIDE SEQUENCE [LARGE SCALE GENOMIC DNA]</scope>
    <source>
        <strain evidence="1 2">AR-3-17</strain>
    </source>
</reference>
<dbReference type="Proteomes" id="UP000308181">
    <property type="component" value="Unassembled WGS sequence"/>
</dbReference>
<comment type="caution">
    <text evidence="1">The sequence shown here is derived from an EMBL/GenBank/DDBJ whole genome shotgun (WGS) entry which is preliminary data.</text>
</comment>
<organism evidence="1 2">
    <name type="scientific">Pedobacter cryophilus</name>
    <dbReference type="NCBI Taxonomy" id="2571271"/>
    <lineage>
        <taxon>Bacteria</taxon>
        <taxon>Pseudomonadati</taxon>
        <taxon>Bacteroidota</taxon>
        <taxon>Sphingobacteriia</taxon>
        <taxon>Sphingobacteriales</taxon>
        <taxon>Sphingobacteriaceae</taxon>
        <taxon>Pedobacter</taxon>
    </lineage>
</organism>
<protein>
    <submittedName>
        <fullName evidence="1">DUF3253 domain-containing protein</fullName>
    </submittedName>
</protein>
<dbReference type="InterPro" id="IPR021660">
    <property type="entry name" value="DUF3253"/>
</dbReference>
<dbReference type="AlphaFoldDB" id="A0A4U1BVW5"/>
<evidence type="ECO:0000313" key="2">
    <source>
        <dbReference type="Proteomes" id="UP000308181"/>
    </source>
</evidence>
<dbReference type="SUPFAM" id="SSF46785">
    <property type="entry name" value="Winged helix' DNA-binding domain"/>
    <property type="match status" value="1"/>
</dbReference>
<dbReference type="EMBL" id="SWBP01000004">
    <property type="protein sequence ID" value="TKB96965.1"/>
    <property type="molecule type" value="Genomic_DNA"/>
</dbReference>
<name>A0A4U1BVW5_9SPHI</name>